<accession>A0A6A4Z4L8</accession>
<dbReference type="EMBL" id="VJMH01003833">
    <property type="protein sequence ID" value="KAF0704710.1"/>
    <property type="molecule type" value="Genomic_DNA"/>
</dbReference>
<gene>
    <name evidence="1" type="ORF">As57867_007254</name>
</gene>
<reference evidence="1" key="1">
    <citation type="submission" date="2019-06" db="EMBL/GenBank/DDBJ databases">
        <title>Genomics analysis of Aphanomyces spp. identifies a new class of oomycete effector associated with host adaptation.</title>
        <authorList>
            <person name="Gaulin E."/>
        </authorList>
    </citation>
    <scope>NUCLEOTIDE SEQUENCE</scope>
    <source>
        <strain evidence="1">CBS 578.67</strain>
    </source>
</reference>
<dbReference type="AlphaFoldDB" id="A0A6A4Z4L8"/>
<proteinExistence type="predicted"/>
<comment type="caution">
    <text evidence="1">The sequence shown here is derived from an EMBL/GenBank/DDBJ whole genome shotgun (WGS) entry which is preliminary data.</text>
</comment>
<protein>
    <submittedName>
        <fullName evidence="1">Uncharacterized protein</fullName>
    </submittedName>
</protein>
<sequence>AGPASNLGCRHAWPVSSSQLSELMMTDSGKSVDDDSLADIAYIICSNRALVHVIVYVPHTIKALVTLIDAMMARDTPLDGLCLQAVVHSPDDVADGRRGSSRS</sequence>
<evidence type="ECO:0000313" key="1">
    <source>
        <dbReference type="EMBL" id="KAF0704710.1"/>
    </source>
</evidence>
<feature type="non-terminal residue" evidence="1">
    <location>
        <position position="1"/>
    </location>
</feature>
<organism evidence="1">
    <name type="scientific">Aphanomyces stellatus</name>
    <dbReference type="NCBI Taxonomy" id="120398"/>
    <lineage>
        <taxon>Eukaryota</taxon>
        <taxon>Sar</taxon>
        <taxon>Stramenopiles</taxon>
        <taxon>Oomycota</taxon>
        <taxon>Saprolegniomycetes</taxon>
        <taxon>Saprolegniales</taxon>
        <taxon>Verrucalvaceae</taxon>
        <taxon>Aphanomyces</taxon>
    </lineage>
</organism>
<name>A0A6A4Z4L8_9STRA</name>